<dbReference type="EMBL" id="BGZK01001724">
    <property type="protein sequence ID" value="GBP85246.1"/>
    <property type="molecule type" value="Genomic_DNA"/>
</dbReference>
<gene>
    <name evidence="2" type="ORF">EVAR_55825_1</name>
</gene>
<proteinExistence type="predicted"/>
<dbReference type="Proteomes" id="UP000299102">
    <property type="component" value="Unassembled WGS sequence"/>
</dbReference>
<dbReference type="AlphaFoldDB" id="A0A4C1Z9H3"/>
<protein>
    <submittedName>
        <fullName evidence="2">Uncharacterized protein</fullName>
    </submittedName>
</protein>
<comment type="caution">
    <text evidence="2">The sequence shown here is derived from an EMBL/GenBank/DDBJ whole genome shotgun (WGS) entry which is preliminary data.</text>
</comment>
<sequence>MRTDNPQFGWVAAGMCRRHMGSCARASSTESVPHPYTLCNRNLEVWVTSSPRGSSFRGKLFLGRELPAPLPVECADTYCSLEGPVVSSVYLIDSALKLVETFQSSERCRSPAIRVSPYDRHCRSIPAHTVECVKVSTFLHEKLHKLVESWQHSRMLPYLCSKCVFSSLGCLVTVIQKSSPYPAHQSESSLMSINVTLSPLASAELAELSPYLALYSASIPHPESSEIKSNFVYARFILFADVSSQGPERVAVNHLVAPRKSLTSPPLIFHGFITTRFYLIELYRQFNADTARIGAPCPRPAFDDRRARGRVLAQGFEPPPPPAPRSYPAAAASTPLTRHRAAVPRKFYL</sequence>
<evidence type="ECO:0000313" key="2">
    <source>
        <dbReference type="EMBL" id="GBP85246.1"/>
    </source>
</evidence>
<evidence type="ECO:0000313" key="3">
    <source>
        <dbReference type="Proteomes" id="UP000299102"/>
    </source>
</evidence>
<reference evidence="2 3" key="1">
    <citation type="journal article" date="2019" name="Commun. Biol.">
        <title>The bagworm genome reveals a unique fibroin gene that provides high tensile strength.</title>
        <authorList>
            <person name="Kono N."/>
            <person name="Nakamura H."/>
            <person name="Ohtoshi R."/>
            <person name="Tomita M."/>
            <person name="Numata K."/>
            <person name="Arakawa K."/>
        </authorList>
    </citation>
    <scope>NUCLEOTIDE SEQUENCE [LARGE SCALE GENOMIC DNA]</scope>
</reference>
<keyword evidence="3" id="KW-1185">Reference proteome</keyword>
<organism evidence="2 3">
    <name type="scientific">Eumeta variegata</name>
    <name type="common">Bagworm moth</name>
    <name type="synonym">Eumeta japonica</name>
    <dbReference type="NCBI Taxonomy" id="151549"/>
    <lineage>
        <taxon>Eukaryota</taxon>
        <taxon>Metazoa</taxon>
        <taxon>Ecdysozoa</taxon>
        <taxon>Arthropoda</taxon>
        <taxon>Hexapoda</taxon>
        <taxon>Insecta</taxon>
        <taxon>Pterygota</taxon>
        <taxon>Neoptera</taxon>
        <taxon>Endopterygota</taxon>
        <taxon>Lepidoptera</taxon>
        <taxon>Glossata</taxon>
        <taxon>Ditrysia</taxon>
        <taxon>Tineoidea</taxon>
        <taxon>Psychidae</taxon>
        <taxon>Oiketicinae</taxon>
        <taxon>Eumeta</taxon>
    </lineage>
</organism>
<evidence type="ECO:0000256" key="1">
    <source>
        <dbReference type="SAM" id="MobiDB-lite"/>
    </source>
</evidence>
<name>A0A4C1Z9H3_EUMVA</name>
<accession>A0A4C1Z9H3</accession>
<feature type="region of interest" description="Disordered" evidence="1">
    <location>
        <begin position="314"/>
        <end position="334"/>
    </location>
</feature>